<dbReference type="PANTHER" id="PTHR42791:SF5">
    <property type="entry name" value="HYPOTHETICAL ACETYLTRANSFERASE (EUROFUNG)"/>
    <property type="match status" value="1"/>
</dbReference>
<feature type="domain" description="N-acetyltransferase" evidence="2">
    <location>
        <begin position="3"/>
        <end position="187"/>
    </location>
</feature>
<evidence type="ECO:0000256" key="1">
    <source>
        <dbReference type="SAM" id="Phobius"/>
    </source>
</evidence>
<evidence type="ECO:0000313" key="4">
    <source>
        <dbReference type="Proteomes" id="UP001161017"/>
    </source>
</evidence>
<gene>
    <name evidence="3" type="ORF">OHK93_007944</name>
</gene>
<dbReference type="EMBL" id="JAPUFD010000008">
    <property type="protein sequence ID" value="MDI1488668.1"/>
    <property type="molecule type" value="Genomic_DNA"/>
</dbReference>
<dbReference type="Pfam" id="PF00583">
    <property type="entry name" value="Acetyltransf_1"/>
    <property type="match status" value="1"/>
</dbReference>
<proteinExistence type="predicted"/>
<feature type="transmembrane region" description="Helical" evidence="1">
    <location>
        <begin position="336"/>
        <end position="361"/>
    </location>
</feature>
<dbReference type="PROSITE" id="PS51186">
    <property type="entry name" value="GNAT"/>
    <property type="match status" value="1"/>
</dbReference>
<dbReference type="PANTHER" id="PTHR42791">
    <property type="entry name" value="GNAT FAMILY ACETYLTRANSFERASE"/>
    <property type="match status" value="1"/>
</dbReference>
<dbReference type="SUPFAM" id="SSF55729">
    <property type="entry name" value="Acyl-CoA N-acyltransferases (Nat)"/>
    <property type="match status" value="1"/>
</dbReference>
<keyword evidence="4" id="KW-1185">Reference proteome</keyword>
<sequence length="381" mass="43045">MPLELRKVESDSEFNELIQCECEAYQDPFNSFYLLMRPDRGCSPKGRQGFKDLRDLQLAQHKADPTSTWLKVVDTDIGDKVVGGANWNTFAENPYPRPVDHPLEAIWWPEVVALLFVHPEHRRRGAASMLLGWGIQKADELGLEAFVESTDDGKPCYEHHGFTYMNTFYLDAAKRNPSQKWMDMANELRTPIHCYLMWRPKGGKFVEGETVVPWDNKYYKNWCNPNPPSPFLDILITSLVACLIDLIKIGSSAAFNDVISLGVSSLYAFYVITESLLLWRRCTGKIRKGADGANSGETNQFVWGPFRLPGVGVNAFAVVFGVIIFFLNFWPVTTPVMAAHVNFGVLMTGSVVLFAVLYYVVWARKVYEGPVVEVSHLGMVE</sequence>
<dbReference type="AlphaFoldDB" id="A0AA43QLG8"/>
<dbReference type="Gene3D" id="3.40.630.30">
    <property type="match status" value="1"/>
</dbReference>
<feature type="transmembrane region" description="Helical" evidence="1">
    <location>
        <begin position="311"/>
        <end position="330"/>
    </location>
</feature>
<keyword evidence="1" id="KW-0472">Membrane</keyword>
<feature type="transmembrane region" description="Helical" evidence="1">
    <location>
        <begin position="259"/>
        <end position="279"/>
    </location>
</feature>
<dbReference type="InterPro" id="IPR052523">
    <property type="entry name" value="Trichothecene_AcTrans"/>
</dbReference>
<dbReference type="Proteomes" id="UP001161017">
    <property type="component" value="Unassembled WGS sequence"/>
</dbReference>
<keyword evidence="1" id="KW-1133">Transmembrane helix</keyword>
<evidence type="ECO:0000259" key="2">
    <source>
        <dbReference type="PROSITE" id="PS51186"/>
    </source>
</evidence>
<name>A0AA43QLG8_9LECA</name>
<evidence type="ECO:0000313" key="3">
    <source>
        <dbReference type="EMBL" id="MDI1488668.1"/>
    </source>
</evidence>
<keyword evidence="1" id="KW-0812">Transmembrane</keyword>
<dbReference type="CDD" id="cd04301">
    <property type="entry name" value="NAT_SF"/>
    <property type="match status" value="1"/>
</dbReference>
<comment type="caution">
    <text evidence="3">The sequence shown here is derived from an EMBL/GenBank/DDBJ whole genome shotgun (WGS) entry which is preliminary data.</text>
</comment>
<organism evidence="3 4">
    <name type="scientific">Ramalina farinacea</name>
    <dbReference type="NCBI Taxonomy" id="258253"/>
    <lineage>
        <taxon>Eukaryota</taxon>
        <taxon>Fungi</taxon>
        <taxon>Dikarya</taxon>
        <taxon>Ascomycota</taxon>
        <taxon>Pezizomycotina</taxon>
        <taxon>Lecanoromycetes</taxon>
        <taxon>OSLEUM clade</taxon>
        <taxon>Lecanoromycetidae</taxon>
        <taxon>Lecanorales</taxon>
        <taxon>Lecanorineae</taxon>
        <taxon>Ramalinaceae</taxon>
        <taxon>Ramalina</taxon>
    </lineage>
</organism>
<dbReference type="InterPro" id="IPR016181">
    <property type="entry name" value="Acyl_CoA_acyltransferase"/>
</dbReference>
<dbReference type="GO" id="GO:0016747">
    <property type="term" value="F:acyltransferase activity, transferring groups other than amino-acyl groups"/>
    <property type="evidence" value="ECO:0007669"/>
    <property type="project" value="InterPro"/>
</dbReference>
<accession>A0AA43QLG8</accession>
<protein>
    <recommendedName>
        <fullName evidence="2">N-acetyltransferase domain-containing protein</fullName>
    </recommendedName>
</protein>
<reference evidence="3" key="1">
    <citation type="journal article" date="2023" name="Genome Biol. Evol.">
        <title>First Whole Genome Sequence and Flow Cytometry Genome Size Data for the Lichen-Forming Fungus Ramalina farinacea (Ascomycota).</title>
        <authorList>
            <person name="Llewellyn T."/>
            <person name="Mian S."/>
            <person name="Hill R."/>
            <person name="Leitch I.J."/>
            <person name="Gaya E."/>
        </authorList>
    </citation>
    <scope>NUCLEOTIDE SEQUENCE</scope>
    <source>
        <strain evidence="3">LIQ254RAFAR</strain>
    </source>
</reference>
<dbReference type="InterPro" id="IPR000182">
    <property type="entry name" value="GNAT_dom"/>
</dbReference>